<evidence type="ECO:0000313" key="5">
    <source>
        <dbReference type="EMBL" id="BDZ76656.1"/>
    </source>
</evidence>
<keyword evidence="1 4" id="KW-0808">Transferase</keyword>
<dbReference type="NCBIfam" id="TIGR00453">
    <property type="entry name" value="ispD"/>
    <property type="match status" value="1"/>
</dbReference>
<dbReference type="Pfam" id="PF01128">
    <property type="entry name" value="IspD"/>
    <property type="match status" value="1"/>
</dbReference>
<evidence type="ECO:0000313" key="6">
    <source>
        <dbReference type="Proteomes" id="UP001305815"/>
    </source>
</evidence>
<dbReference type="InterPro" id="IPR001228">
    <property type="entry name" value="IspD"/>
</dbReference>
<reference evidence="6" key="1">
    <citation type="journal article" date="2023" name="Int. J. Syst. Evol. Microbiol.">
        <title>Claveliimonas bilis gen. nov., sp. nov., deoxycholic acid-producing bacteria isolated from human faeces, and reclassification of Sellimonas monacensis Zenner et al. 2021 as Claveliimonas monacensis comb. nov.</title>
        <authorList>
            <person name="Hisatomi A."/>
            <person name="Kastawa N.W.E.P.G."/>
            <person name="Song I."/>
            <person name="Ohkuma M."/>
            <person name="Fukiya S."/>
            <person name="Sakamoto M."/>
        </authorList>
    </citation>
    <scope>NUCLEOTIDE SEQUENCE [LARGE SCALE GENOMIC DNA]</scope>
    <source>
        <strain evidence="6">12BBH14</strain>
    </source>
</reference>
<dbReference type="EMBL" id="AP027742">
    <property type="protein sequence ID" value="BDZ76656.1"/>
    <property type="molecule type" value="Genomic_DNA"/>
</dbReference>
<dbReference type="PANTHER" id="PTHR32125">
    <property type="entry name" value="2-C-METHYL-D-ERYTHRITOL 4-PHOSPHATE CYTIDYLYLTRANSFERASE, CHLOROPLASTIC"/>
    <property type="match status" value="1"/>
</dbReference>
<comment type="similarity">
    <text evidence="4">Belongs to the IspD/TarI cytidylyltransferase family. IspD subfamily.</text>
</comment>
<organism evidence="5 6">
    <name type="scientific">Claveliimonas bilis</name>
    <dbReference type="NCBI Taxonomy" id="3028070"/>
    <lineage>
        <taxon>Bacteria</taxon>
        <taxon>Bacillati</taxon>
        <taxon>Bacillota</taxon>
        <taxon>Clostridia</taxon>
        <taxon>Lachnospirales</taxon>
        <taxon>Lachnospiraceae</taxon>
        <taxon>Claveliimonas</taxon>
    </lineage>
</organism>
<dbReference type="RefSeq" id="WP_316266282.1">
    <property type="nucleotide sequence ID" value="NZ_AP027742.1"/>
</dbReference>
<accession>A0ABM8I4H5</accession>
<feature type="site" description="Positions MEP for the nucleophilic attack" evidence="4">
    <location>
        <position position="162"/>
    </location>
</feature>
<dbReference type="CDD" id="cd02516">
    <property type="entry name" value="CDP-ME_synthetase"/>
    <property type="match status" value="1"/>
</dbReference>
<evidence type="ECO:0000256" key="4">
    <source>
        <dbReference type="HAMAP-Rule" id="MF_00108"/>
    </source>
</evidence>
<comment type="catalytic activity">
    <reaction evidence="4">
        <text>2-C-methyl-D-erythritol 4-phosphate + CTP + H(+) = 4-CDP-2-C-methyl-D-erythritol + diphosphate</text>
        <dbReference type="Rhea" id="RHEA:13429"/>
        <dbReference type="ChEBI" id="CHEBI:15378"/>
        <dbReference type="ChEBI" id="CHEBI:33019"/>
        <dbReference type="ChEBI" id="CHEBI:37563"/>
        <dbReference type="ChEBI" id="CHEBI:57823"/>
        <dbReference type="ChEBI" id="CHEBI:58262"/>
        <dbReference type="EC" id="2.7.7.60"/>
    </reaction>
</comment>
<dbReference type="SUPFAM" id="SSF53448">
    <property type="entry name" value="Nucleotide-diphospho-sugar transferases"/>
    <property type="match status" value="1"/>
</dbReference>
<evidence type="ECO:0000256" key="3">
    <source>
        <dbReference type="ARBA" id="ARBA00023229"/>
    </source>
</evidence>
<name>A0ABM8I4H5_9FIRM</name>
<feature type="site" description="Transition state stabilizer" evidence="4">
    <location>
        <position position="18"/>
    </location>
</feature>
<dbReference type="Gene3D" id="3.90.550.10">
    <property type="entry name" value="Spore Coat Polysaccharide Biosynthesis Protein SpsA, Chain A"/>
    <property type="match status" value="1"/>
</dbReference>
<dbReference type="Proteomes" id="UP001305815">
    <property type="component" value="Chromosome"/>
</dbReference>
<keyword evidence="3 4" id="KW-0414">Isoprene biosynthesis</keyword>
<dbReference type="HAMAP" id="MF_00108">
    <property type="entry name" value="IspD"/>
    <property type="match status" value="1"/>
</dbReference>
<evidence type="ECO:0000256" key="1">
    <source>
        <dbReference type="ARBA" id="ARBA00022679"/>
    </source>
</evidence>
<evidence type="ECO:0000256" key="2">
    <source>
        <dbReference type="ARBA" id="ARBA00022695"/>
    </source>
</evidence>
<protein>
    <recommendedName>
        <fullName evidence="4">2-C-methyl-D-erythritol 4-phosphate cytidylyltransferase</fullName>
        <ecNumber evidence="4">2.7.7.60</ecNumber>
    </recommendedName>
    <alternativeName>
        <fullName evidence="4">4-diphosphocytidyl-2C-methyl-D-erythritol synthase</fullName>
    </alternativeName>
    <alternativeName>
        <fullName evidence="4">MEP cytidylyltransferase</fullName>
        <shortName evidence="4">MCT</shortName>
    </alternativeName>
</protein>
<dbReference type="PANTHER" id="PTHR32125:SF4">
    <property type="entry name" value="2-C-METHYL-D-ERYTHRITOL 4-PHOSPHATE CYTIDYLYLTRANSFERASE, CHLOROPLASTIC"/>
    <property type="match status" value="1"/>
</dbReference>
<gene>
    <name evidence="5" type="primary">ispD_1</name>
    <name evidence="4" type="synonym">ispD</name>
    <name evidence="5" type="ORF">Lac1_08390</name>
</gene>
<dbReference type="InterPro" id="IPR029044">
    <property type="entry name" value="Nucleotide-diphossugar_trans"/>
</dbReference>
<sequence length="243" mass="28015">MRERRCTAIVLAGGQGKRMGTKTSKQYLDILGKPVLYYSLYAFEQSEIIDDIILVVGSGQVEYVKNEFLNKWDFQKIRKVVEGGRERYHSVWEGLKAIREENRTEGNYVYIHDSARPFITEEIIKRAQHDVEKYGACVVGMPSKDTIKIADEEGFASETPPRDRMWIVQTPQVFEASIIIEAYSRMMEKEQITATDDAMAVEQELHLPVRMTEGSYENIKITTPEDLEIAEVFARRCFDAEKQ</sequence>
<comment type="pathway">
    <text evidence="4">Isoprenoid biosynthesis; isopentenyl diphosphate biosynthesis via DXP pathway; isopentenyl diphosphate from 1-deoxy-D-xylulose 5-phosphate: step 2/6.</text>
</comment>
<dbReference type="GO" id="GO:0016779">
    <property type="term" value="F:nucleotidyltransferase activity"/>
    <property type="evidence" value="ECO:0007669"/>
    <property type="project" value="UniProtKB-KW"/>
</dbReference>
<feature type="site" description="Positions MEP for the nucleophilic attack" evidence="4">
    <location>
        <position position="220"/>
    </location>
</feature>
<proteinExistence type="inferred from homology"/>
<feature type="site" description="Transition state stabilizer" evidence="4">
    <location>
        <position position="25"/>
    </location>
</feature>
<keyword evidence="6" id="KW-1185">Reference proteome</keyword>
<dbReference type="EC" id="2.7.7.60" evidence="4"/>
<dbReference type="InterPro" id="IPR034683">
    <property type="entry name" value="IspD/TarI"/>
</dbReference>
<dbReference type="InterPro" id="IPR050088">
    <property type="entry name" value="IspD/TarI_cytidylyltransf_bact"/>
</dbReference>
<keyword evidence="2 4" id="KW-0548">Nucleotidyltransferase</keyword>
<comment type="function">
    <text evidence="4">Catalyzes the formation of 4-diphosphocytidyl-2-C-methyl-D-erythritol from CTP and 2-C-methyl-D-erythritol 4-phosphate (MEP).</text>
</comment>